<organism evidence="1 2">
    <name type="scientific">Gemmatimonas aurantiaca</name>
    <dbReference type="NCBI Taxonomy" id="173480"/>
    <lineage>
        <taxon>Bacteria</taxon>
        <taxon>Pseudomonadati</taxon>
        <taxon>Gemmatimonadota</taxon>
        <taxon>Gemmatimonadia</taxon>
        <taxon>Gemmatimonadales</taxon>
        <taxon>Gemmatimonadaceae</taxon>
        <taxon>Gemmatimonas</taxon>
    </lineage>
</organism>
<evidence type="ECO:0000313" key="1">
    <source>
        <dbReference type="EMBL" id="HCT59183.1"/>
    </source>
</evidence>
<name>A0A3D4VDJ0_9BACT</name>
<dbReference type="Proteomes" id="UP000264071">
    <property type="component" value="Unassembled WGS sequence"/>
</dbReference>
<protein>
    <submittedName>
        <fullName evidence="1">Uncharacterized protein</fullName>
    </submittedName>
</protein>
<accession>A0A3D4VDJ0</accession>
<sequence length="239" mass="25187">MTMPVNEAPETPALETLRREFIRYRRRSLAIQCLGATLLLGAWTAQQRQDQVIRVRGIIVEDSLGRPRIMIGAPLNLPGRTAAQSGDGIAVLSPTGALQTALGAPTPAPMVNGALVNRLGGSAGFVIADPEGNERGGMGAFPDGRANVCLDYAKGVKEAACLVAFANDQMAGLVVNGLPGEKAFDRVTALVGKGGWAQMKIAAPTGQESAILRSTGTDRAQLMVYDSTTKTYKDVLPRE</sequence>
<dbReference type="AlphaFoldDB" id="A0A3D4VDJ0"/>
<evidence type="ECO:0000313" key="2">
    <source>
        <dbReference type="Proteomes" id="UP000264071"/>
    </source>
</evidence>
<comment type="caution">
    <text evidence="1">The sequence shown here is derived from an EMBL/GenBank/DDBJ whole genome shotgun (WGS) entry which is preliminary data.</text>
</comment>
<proteinExistence type="predicted"/>
<dbReference type="EMBL" id="DPIY01000012">
    <property type="protein sequence ID" value="HCT59183.1"/>
    <property type="molecule type" value="Genomic_DNA"/>
</dbReference>
<gene>
    <name evidence="1" type="ORF">DGD08_18435</name>
</gene>
<reference evidence="1 2" key="1">
    <citation type="journal article" date="2018" name="Nat. Biotechnol.">
        <title>A standardized bacterial taxonomy based on genome phylogeny substantially revises the tree of life.</title>
        <authorList>
            <person name="Parks D.H."/>
            <person name="Chuvochina M."/>
            <person name="Waite D.W."/>
            <person name="Rinke C."/>
            <person name="Skarshewski A."/>
            <person name="Chaumeil P.A."/>
            <person name="Hugenholtz P."/>
        </authorList>
    </citation>
    <scope>NUCLEOTIDE SEQUENCE [LARGE SCALE GENOMIC DNA]</scope>
    <source>
        <strain evidence="1">UBA8844</strain>
    </source>
</reference>